<dbReference type="GO" id="GO:0005789">
    <property type="term" value="C:endoplasmic reticulum membrane"/>
    <property type="evidence" value="ECO:0007669"/>
    <property type="project" value="UniProtKB-SubCell"/>
</dbReference>
<keyword evidence="6" id="KW-0752">Steroid biosynthesis</keyword>
<evidence type="ECO:0000256" key="6">
    <source>
        <dbReference type="ARBA" id="ARBA00022955"/>
    </source>
</evidence>
<organism evidence="14 15">
    <name type="scientific">Sclerotinia nivalis</name>
    <dbReference type="NCBI Taxonomy" id="352851"/>
    <lineage>
        <taxon>Eukaryota</taxon>
        <taxon>Fungi</taxon>
        <taxon>Dikarya</taxon>
        <taxon>Ascomycota</taxon>
        <taxon>Pezizomycotina</taxon>
        <taxon>Leotiomycetes</taxon>
        <taxon>Helotiales</taxon>
        <taxon>Sclerotiniaceae</taxon>
        <taxon>Sclerotinia</taxon>
    </lineage>
</organism>
<dbReference type="GO" id="GO:0030674">
    <property type="term" value="F:protein-macromolecule adaptor activity"/>
    <property type="evidence" value="ECO:0007669"/>
    <property type="project" value="TreeGrafter"/>
</dbReference>
<evidence type="ECO:0000256" key="11">
    <source>
        <dbReference type="ARBA" id="ARBA00023166"/>
    </source>
</evidence>
<feature type="transmembrane region" description="Helical" evidence="13">
    <location>
        <begin position="53"/>
        <end position="74"/>
    </location>
</feature>
<keyword evidence="11" id="KW-1207">Sterol metabolism</keyword>
<dbReference type="InterPro" id="IPR005352">
    <property type="entry name" value="Erg28"/>
</dbReference>
<keyword evidence="7 13" id="KW-1133">Transmembrane helix</keyword>
<evidence type="ECO:0000256" key="10">
    <source>
        <dbReference type="ARBA" id="ARBA00023136"/>
    </source>
</evidence>
<feature type="transmembrane region" description="Helical" evidence="13">
    <location>
        <begin position="12"/>
        <end position="32"/>
    </location>
</feature>
<evidence type="ECO:0000256" key="2">
    <source>
        <dbReference type="ARBA" id="ARBA00005377"/>
    </source>
</evidence>
<evidence type="ECO:0000313" key="14">
    <source>
        <dbReference type="EMBL" id="KAJ8059532.1"/>
    </source>
</evidence>
<keyword evidence="9" id="KW-0443">Lipid metabolism</keyword>
<dbReference type="OrthoDB" id="6485510at2759"/>
<sequence>MSSLLPKHDGALPYWLLATSAASLFHTIGCYTSPAKMRRTYSGPTSHSQVADLNTRLFGTWTFVSFILRTYAAYNMENREIYTMALWKYGIALAHFVIEWLVFETMSIRKGIVPSLVIATVSMGWMMKEWSYYVDT</sequence>
<evidence type="ECO:0000256" key="9">
    <source>
        <dbReference type="ARBA" id="ARBA00023098"/>
    </source>
</evidence>
<evidence type="ECO:0000256" key="3">
    <source>
        <dbReference type="ARBA" id="ARBA00022516"/>
    </source>
</evidence>
<gene>
    <name evidence="14" type="ORF">OCU04_011189</name>
</gene>
<evidence type="ECO:0000313" key="15">
    <source>
        <dbReference type="Proteomes" id="UP001152300"/>
    </source>
</evidence>
<name>A0A9X0AB90_9HELO</name>
<comment type="subcellular location">
    <subcellularLocation>
        <location evidence="1">Endoplasmic reticulum membrane</location>
        <topology evidence="1">Multi-pass membrane protein</topology>
    </subcellularLocation>
</comment>
<dbReference type="Pfam" id="PF03694">
    <property type="entry name" value="Erg28"/>
    <property type="match status" value="1"/>
</dbReference>
<evidence type="ECO:0000256" key="12">
    <source>
        <dbReference type="ARBA" id="ARBA00023221"/>
    </source>
</evidence>
<comment type="caution">
    <text evidence="14">The sequence shown here is derived from an EMBL/GenBank/DDBJ whole genome shotgun (WGS) entry which is preliminary data.</text>
</comment>
<feature type="transmembrane region" description="Helical" evidence="13">
    <location>
        <begin position="86"/>
        <end position="103"/>
    </location>
</feature>
<keyword evidence="4 13" id="KW-0812">Transmembrane</keyword>
<keyword evidence="12" id="KW-0753">Steroid metabolism</keyword>
<keyword evidence="5" id="KW-0256">Endoplasmic reticulum</keyword>
<keyword evidence="15" id="KW-1185">Reference proteome</keyword>
<dbReference type="EMBL" id="JAPEIS010000014">
    <property type="protein sequence ID" value="KAJ8059532.1"/>
    <property type="molecule type" value="Genomic_DNA"/>
</dbReference>
<dbReference type="GO" id="GO:0016126">
    <property type="term" value="P:sterol biosynthetic process"/>
    <property type="evidence" value="ECO:0007669"/>
    <property type="project" value="UniProtKB-KW"/>
</dbReference>
<evidence type="ECO:0000256" key="13">
    <source>
        <dbReference type="SAM" id="Phobius"/>
    </source>
</evidence>
<dbReference type="AlphaFoldDB" id="A0A9X0AB90"/>
<evidence type="ECO:0000256" key="8">
    <source>
        <dbReference type="ARBA" id="ARBA00023011"/>
    </source>
</evidence>
<keyword evidence="10 13" id="KW-0472">Membrane</keyword>
<dbReference type="Proteomes" id="UP001152300">
    <property type="component" value="Unassembled WGS sequence"/>
</dbReference>
<evidence type="ECO:0008006" key="16">
    <source>
        <dbReference type="Google" id="ProtNLM"/>
    </source>
</evidence>
<comment type="similarity">
    <text evidence="2">Belongs to the ERG28 family.</text>
</comment>
<protein>
    <recommendedName>
        <fullName evidence="16">Ergosterol biosynthesis protein</fullName>
    </recommendedName>
</protein>
<proteinExistence type="inferred from homology"/>
<dbReference type="PANTHER" id="PTHR15451">
    <property type="entry name" value="ERGOSTEROL BIOSYNTHETIC PROTEIN 28-RELATED"/>
    <property type="match status" value="1"/>
</dbReference>
<evidence type="ECO:0000256" key="1">
    <source>
        <dbReference type="ARBA" id="ARBA00004477"/>
    </source>
</evidence>
<reference evidence="14" key="1">
    <citation type="submission" date="2022-11" db="EMBL/GenBank/DDBJ databases">
        <title>Genome Resource of Sclerotinia nivalis Strain SnTB1, a Plant Pathogen Isolated from American Ginseng.</title>
        <authorList>
            <person name="Fan S."/>
        </authorList>
    </citation>
    <scope>NUCLEOTIDE SEQUENCE</scope>
    <source>
        <strain evidence="14">SnTB1</strain>
    </source>
</reference>
<evidence type="ECO:0000256" key="4">
    <source>
        <dbReference type="ARBA" id="ARBA00022692"/>
    </source>
</evidence>
<accession>A0A9X0AB90</accession>
<keyword evidence="8" id="KW-0756">Sterol biosynthesis</keyword>
<keyword evidence="3" id="KW-0444">Lipid biosynthesis</keyword>
<dbReference type="PANTHER" id="PTHR15451:SF19">
    <property type="entry name" value="ERGOSTEROL BIOSYNTHETIC PROTEIN 28 HOMOLOG"/>
    <property type="match status" value="1"/>
</dbReference>
<evidence type="ECO:0000256" key="7">
    <source>
        <dbReference type="ARBA" id="ARBA00022989"/>
    </source>
</evidence>
<evidence type="ECO:0000256" key="5">
    <source>
        <dbReference type="ARBA" id="ARBA00022824"/>
    </source>
</evidence>
<feature type="transmembrane region" description="Helical" evidence="13">
    <location>
        <begin position="110"/>
        <end position="127"/>
    </location>
</feature>